<dbReference type="Pfam" id="PF05585">
    <property type="entry name" value="DUF1758"/>
    <property type="match status" value="1"/>
</dbReference>
<feature type="compositionally biased region" description="Polar residues" evidence="2">
    <location>
        <begin position="238"/>
        <end position="252"/>
    </location>
</feature>
<name>A0A0D6L5C5_9BILA</name>
<dbReference type="PANTHER" id="PTHR47331">
    <property type="entry name" value="PHD-TYPE DOMAIN-CONTAINING PROTEIN"/>
    <property type="match status" value="1"/>
</dbReference>
<evidence type="ECO:0000256" key="2">
    <source>
        <dbReference type="SAM" id="MobiDB-lite"/>
    </source>
</evidence>
<dbReference type="Gene3D" id="2.40.70.10">
    <property type="entry name" value="Acid Proteases"/>
    <property type="match status" value="1"/>
</dbReference>
<gene>
    <name evidence="4" type="ORF">ANCCEY_14561</name>
</gene>
<reference evidence="4 5" key="1">
    <citation type="submission" date="2013-05" db="EMBL/GenBank/DDBJ databases">
        <title>Draft genome of the parasitic nematode Anyclostoma ceylanicum.</title>
        <authorList>
            <person name="Mitreva M."/>
        </authorList>
    </citation>
    <scope>NUCLEOTIDE SEQUENCE [LARGE SCALE GENOMIC DNA]</scope>
</reference>
<sequence>MERRLLGNELTIPPFYGNPSEFGPFWELFDELVHKQPYSNIEKLSILINCCKGDAARTLQMIPRTGESYDKAIAQLKNQYEDPRRITMQMIRQLKTMRQCREDPRSLRNNLSDVQAIIATLEKQGEIVNTTNMMSMVLDTFSKNIQDEMARKEFDSGNVWTMTDLLDNLNVAVKRREHVDSLKESNREERSVFHTSTTTTSLKRQRQPNEGSGNSSRYRYTSPSRSEYGRPTHRYTRSRSYSPSGTFGNRSYSLDPPAFGSRHRAHVRNEQLQSRITPKISTRPFNDRGILKHDQEFPTRTSTQQQQRVRFQRSPCRRRRSLENVTVNFQTQSEEFTERNNEEVTSPFTKHEEVRLMIVPIQIGPTQSEGKETVFALLDSASDQSFITTSLAQRLNLEIHNETNIVVNTFGGKAEKRRVKRVVTPLYNSLGDYITVEFLTHEKITPPLRLGRMLAQDSSFIQEHFSEQEVEWISQVTNITVTPEILIGMDYFNTIMVLHEPVIRLPSGLFITPTFFGPVISGVPHEDNWRPEKDNFYEQIVHTYTAHNTSDRHLDISDLWKLPTIGIEDMSTEEEINKQIVNDFYSTVQIQDGKIYVRFPWKPNKASLSNNYNLALSRLHQLFKMKERNPQCWEEYCNIINDQLLKNFVEDAPRSQGADDRTPQYYIPHQAVIKSESATTKTRIVLDASSKMKGQLSLNDVIYQGPLILPNLCEKYRLCKEIFNNMSMNLRQFLTNDDACNRTIASADLSTTKNTKILGIPWNHNSDSLAIPLIHR</sequence>
<keyword evidence="1" id="KW-0378">Hydrolase</keyword>
<dbReference type="InterPro" id="IPR008737">
    <property type="entry name" value="DUF1758"/>
</dbReference>
<dbReference type="AlphaFoldDB" id="A0A0D6L5C5"/>
<feature type="compositionally biased region" description="Basic and acidic residues" evidence="2">
    <location>
        <begin position="181"/>
        <end position="192"/>
    </location>
</feature>
<dbReference type="PROSITE" id="PS50175">
    <property type="entry name" value="ASP_PROT_RETROV"/>
    <property type="match status" value="1"/>
</dbReference>
<dbReference type="InterPro" id="IPR021109">
    <property type="entry name" value="Peptidase_aspartic_dom_sf"/>
</dbReference>
<feature type="compositionally biased region" description="Low complexity" evidence="2">
    <location>
        <begin position="215"/>
        <end position="226"/>
    </location>
</feature>
<dbReference type="EMBL" id="KE126214">
    <property type="protein sequence ID" value="EPB66349.1"/>
    <property type="molecule type" value="Genomic_DNA"/>
</dbReference>
<dbReference type="InterPro" id="IPR001995">
    <property type="entry name" value="Peptidase_A2_cat"/>
</dbReference>
<dbReference type="GO" id="GO:0006508">
    <property type="term" value="P:proteolysis"/>
    <property type="evidence" value="ECO:0007669"/>
    <property type="project" value="InterPro"/>
</dbReference>
<feature type="domain" description="Peptidase A2" evidence="3">
    <location>
        <begin position="374"/>
        <end position="454"/>
    </location>
</feature>
<organism evidence="4 5">
    <name type="scientific">Ancylostoma ceylanicum</name>
    <dbReference type="NCBI Taxonomy" id="53326"/>
    <lineage>
        <taxon>Eukaryota</taxon>
        <taxon>Metazoa</taxon>
        <taxon>Ecdysozoa</taxon>
        <taxon>Nematoda</taxon>
        <taxon>Chromadorea</taxon>
        <taxon>Rhabditida</taxon>
        <taxon>Rhabditina</taxon>
        <taxon>Rhabditomorpha</taxon>
        <taxon>Strongyloidea</taxon>
        <taxon>Ancylostomatidae</taxon>
        <taxon>Ancylostomatinae</taxon>
        <taxon>Ancylostoma</taxon>
    </lineage>
</organism>
<keyword evidence="5" id="KW-1185">Reference proteome</keyword>
<evidence type="ECO:0000313" key="4">
    <source>
        <dbReference type="EMBL" id="EPB66349.1"/>
    </source>
</evidence>
<evidence type="ECO:0000313" key="5">
    <source>
        <dbReference type="Proteomes" id="UP000054495"/>
    </source>
</evidence>
<dbReference type="InterPro" id="IPR005312">
    <property type="entry name" value="DUF1759"/>
</dbReference>
<protein>
    <submittedName>
        <fullName evidence="4">Tas retrotransposon peptidase A16</fullName>
    </submittedName>
</protein>
<accession>A0A0D6L5C5</accession>
<dbReference type="Proteomes" id="UP000054495">
    <property type="component" value="Unassembled WGS sequence"/>
</dbReference>
<feature type="compositionally biased region" description="Polar residues" evidence="2">
    <location>
        <begin position="193"/>
        <end position="214"/>
    </location>
</feature>
<dbReference type="PANTHER" id="PTHR47331:SF5">
    <property type="entry name" value="RIBONUCLEASE H"/>
    <property type="match status" value="1"/>
</dbReference>
<dbReference type="GO" id="GO:0004190">
    <property type="term" value="F:aspartic-type endopeptidase activity"/>
    <property type="evidence" value="ECO:0007669"/>
    <property type="project" value="InterPro"/>
</dbReference>
<proteinExistence type="predicted"/>
<feature type="region of interest" description="Disordered" evidence="2">
    <location>
        <begin position="181"/>
        <end position="273"/>
    </location>
</feature>
<evidence type="ECO:0000256" key="1">
    <source>
        <dbReference type="ARBA" id="ARBA00022801"/>
    </source>
</evidence>
<dbReference type="Pfam" id="PF03564">
    <property type="entry name" value="DUF1759"/>
    <property type="match status" value="1"/>
</dbReference>
<evidence type="ECO:0000259" key="3">
    <source>
        <dbReference type="PROSITE" id="PS50175"/>
    </source>
</evidence>